<dbReference type="Gene3D" id="2.30.40.10">
    <property type="entry name" value="Urease, subunit C, domain 1"/>
    <property type="match status" value="1"/>
</dbReference>
<proteinExistence type="predicted"/>
<dbReference type="InterPro" id="IPR006680">
    <property type="entry name" value="Amidohydro-rel"/>
</dbReference>
<gene>
    <name evidence="3" type="ORF">OBO34_12265</name>
</gene>
<dbReference type="Gene3D" id="3.20.20.140">
    <property type="entry name" value="Metal-dependent hydrolases"/>
    <property type="match status" value="1"/>
</dbReference>
<dbReference type="InterPro" id="IPR032466">
    <property type="entry name" value="Metal_Hydrolase"/>
</dbReference>
<dbReference type="RefSeq" id="WP_253020041.1">
    <property type="nucleotide sequence ID" value="NZ_JAOSHN010000005.1"/>
</dbReference>
<dbReference type="Proteomes" id="UP001065549">
    <property type="component" value="Unassembled WGS sequence"/>
</dbReference>
<dbReference type="GO" id="GO:0016810">
    <property type="term" value="F:hydrolase activity, acting on carbon-nitrogen (but not peptide) bonds"/>
    <property type="evidence" value="ECO:0007669"/>
    <property type="project" value="InterPro"/>
</dbReference>
<reference evidence="3" key="1">
    <citation type="submission" date="2022-09" db="EMBL/GenBank/DDBJ databases">
        <title>Culturomic study of gut microbiota in children with autism spectrum disorder.</title>
        <authorList>
            <person name="Efimov B.A."/>
            <person name="Chaplin A.V."/>
            <person name="Sokolova S.R."/>
            <person name="Pikina A.P."/>
            <person name="Korzhanova M."/>
            <person name="Belova V."/>
            <person name="Korostin D."/>
        </authorList>
    </citation>
    <scope>NUCLEOTIDE SEQUENCE</scope>
    <source>
        <strain evidence="3">ASD5510</strain>
    </source>
</reference>
<organism evidence="3 4">
    <name type="scientific">Hominibacterium faecale</name>
    <dbReference type="NCBI Taxonomy" id="2839743"/>
    <lineage>
        <taxon>Bacteria</taxon>
        <taxon>Bacillati</taxon>
        <taxon>Bacillota</taxon>
        <taxon>Clostridia</taxon>
        <taxon>Peptostreptococcales</taxon>
        <taxon>Anaerovoracaceae</taxon>
        <taxon>Hominibacterium</taxon>
    </lineage>
</organism>
<dbReference type="Pfam" id="PF01979">
    <property type="entry name" value="Amidohydro_1"/>
    <property type="match status" value="1"/>
</dbReference>
<feature type="domain" description="Amidohydrolase-related" evidence="2">
    <location>
        <begin position="51"/>
        <end position="399"/>
    </location>
</feature>
<keyword evidence="1" id="KW-0378">Hydrolase</keyword>
<evidence type="ECO:0000313" key="3">
    <source>
        <dbReference type="EMBL" id="MCU7379120.1"/>
    </source>
</evidence>
<dbReference type="PANTHER" id="PTHR43794">
    <property type="entry name" value="AMINOHYDROLASE SSNA-RELATED"/>
    <property type="match status" value="1"/>
</dbReference>
<dbReference type="InterPro" id="IPR011059">
    <property type="entry name" value="Metal-dep_hydrolase_composite"/>
</dbReference>
<keyword evidence="4" id="KW-1185">Reference proteome</keyword>
<evidence type="ECO:0000313" key="4">
    <source>
        <dbReference type="Proteomes" id="UP001065549"/>
    </source>
</evidence>
<dbReference type="CDD" id="cd01298">
    <property type="entry name" value="ATZ_TRZ_like"/>
    <property type="match status" value="1"/>
</dbReference>
<dbReference type="AlphaFoldDB" id="A0A9J6QP25"/>
<evidence type="ECO:0000259" key="2">
    <source>
        <dbReference type="Pfam" id="PF01979"/>
    </source>
</evidence>
<dbReference type="SUPFAM" id="SSF51338">
    <property type="entry name" value="Composite domain of metallo-dependent hydrolases"/>
    <property type="match status" value="1"/>
</dbReference>
<evidence type="ECO:0000256" key="1">
    <source>
        <dbReference type="ARBA" id="ARBA00022801"/>
    </source>
</evidence>
<accession>A0A9J6QP25</accession>
<dbReference type="PANTHER" id="PTHR43794:SF11">
    <property type="entry name" value="AMIDOHYDROLASE-RELATED DOMAIN-CONTAINING PROTEIN"/>
    <property type="match status" value="1"/>
</dbReference>
<protein>
    <submittedName>
        <fullName evidence="3">Amidohydrolase</fullName>
    </submittedName>
</protein>
<dbReference type="SUPFAM" id="SSF51556">
    <property type="entry name" value="Metallo-dependent hydrolases"/>
    <property type="match status" value="1"/>
</dbReference>
<dbReference type="EMBL" id="JAOSHN010000005">
    <property type="protein sequence ID" value="MCU7379120.1"/>
    <property type="molecule type" value="Genomic_DNA"/>
</dbReference>
<dbReference type="InterPro" id="IPR050287">
    <property type="entry name" value="MTA/SAH_deaminase"/>
</dbReference>
<sequence length="428" mass="47341">MLFSNITIIDEHFHAVENMYVGIDGQTITYISKEAPQKAFGRVYDGKGKLLMSGFYNTHAHSPMTLMRGYGENLVLQDWLNKKIFPFEAQLDGNAVYWATLLAMAESIRFGIVSTTDMYYFSEDMVRAVIESGAKNNISRSITCFDDSNLFDLVGAKEMKALYENHHNDADGRVKVDMSIHAEYTSTPKIVRQMADYAKSIGAGMHVHLSETKSEHEECKQRHQMTPAAYFYKLGLFDTPTTAAHCVWVEGDDFHILKEKAVTVASNPVSNMKLASGVCNVPKLLDMGINVSLGTDSVASNNSLNFIEEMKYLATAAKEKLGDPTAVTPKQALYAATRAGALSQGRTDSGLLKEGYKADLIVLDISGPHMHPVHDLCNNVVYSASGSDVLMTMADGKILYENGRHFTIDVEKTIYEATRATKQILKAL</sequence>
<name>A0A9J6QP25_9FIRM</name>
<comment type="caution">
    <text evidence="3">The sequence shown here is derived from an EMBL/GenBank/DDBJ whole genome shotgun (WGS) entry which is preliminary data.</text>
</comment>